<reference evidence="3 4" key="1">
    <citation type="submission" date="2024-04" db="EMBL/GenBank/DDBJ databases">
        <title>Tritrichomonas musculus Genome.</title>
        <authorList>
            <person name="Alves-Ferreira E."/>
            <person name="Grigg M."/>
            <person name="Lorenzi H."/>
            <person name="Galac M."/>
        </authorList>
    </citation>
    <scope>NUCLEOTIDE SEQUENCE [LARGE SCALE GENOMIC DNA]</scope>
    <source>
        <strain evidence="3 4">EAF2021</strain>
    </source>
</reference>
<evidence type="ECO:0008006" key="5">
    <source>
        <dbReference type="Google" id="ProtNLM"/>
    </source>
</evidence>
<name>A0ABR2JRB7_9EUKA</name>
<dbReference type="InterPro" id="IPR052798">
    <property type="entry name" value="Giardia_VSA"/>
</dbReference>
<evidence type="ECO:0000256" key="1">
    <source>
        <dbReference type="SAM" id="Phobius"/>
    </source>
</evidence>
<dbReference type="InterPro" id="IPR009030">
    <property type="entry name" value="Growth_fac_rcpt_cys_sf"/>
</dbReference>
<dbReference type="EMBL" id="JAPFFF010000010">
    <property type="protein sequence ID" value="KAK8881464.1"/>
    <property type="molecule type" value="Genomic_DNA"/>
</dbReference>
<gene>
    <name evidence="3" type="ORF">M9Y10_004200</name>
</gene>
<evidence type="ECO:0000313" key="4">
    <source>
        <dbReference type="Proteomes" id="UP001470230"/>
    </source>
</evidence>
<dbReference type="PANTHER" id="PTHR23275">
    <property type="entry name" value="CABRIOLET.-RELATED"/>
    <property type="match status" value="1"/>
</dbReference>
<keyword evidence="1" id="KW-1133">Transmembrane helix</keyword>
<keyword evidence="1" id="KW-0812">Transmembrane</keyword>
<accession>A0ABR2JRB7</accession>
<dbReference type="SUPFAM" id="SSF57184">
    <property type="entry name" value="Growth factor receptor domain"/>
    <property type="match status" value="1"/>
</dbReference>
<sequence length="859" mass="94331">MLLLLLVAKIHCLYYVNVKLTDDEISAGYTVNYKIDDGTAVSGTIDGENPTYQYSQENEFAFRFQVANSNDPDCIQGWNNLGSNIVQQGDAISDTPIDFPEELLASYCPSLIKNWYFKFDLTGVDPKYSFSYEMTLSDGTTKNGAVDRNDSNKHELSDTQEFTVKFYVEANDGSCPKKLVYTDPTNDEFDSEAFFPVHKPLSQKVIDLVCSCTVQDCLKCGYQEEEMTPGKCEICTSGDPSADGLCGSGSGDECGIANCKKCSADHKQCEECEPNYEKDGEGGCKPVSTDECGIANCKKCSADHKQCEECEPNYEKDGEGGCKPVSTDECEIANCKECSADHKQCEECEPNYEKDGEGGCKPVSTDECEIANCKECSADHKQCEECEPNYEKDGEGGCKPVSTEAKCSVKKDPGQYDCAECNADKTLCVKCANSIDYVPDAEGGCTLKCVPGKFNCNKCNEKETECTECSVEGLIINEALCLCKDEYEFINGKCEKELDILQIPETKTDDLSKDCSHKDNNIQTIDTSKQKDPDNTLTYILKPEDYAEQINVINKANLNLKISIPLGKEITLIPESDDTHLSVVCEGQNTLYVKNIANTIFYLDGGLTIDTVKDDSNSPKDITINKVILSGNYPNINPSKDLIINELQIFKYTRLLTTQKEHNITIKNLKVEQGGEISFSSEKNNFQVQSAEVGVSSTITLNNAFNDCDFTLYYNRPQDPIILKTPFQITDFSSLPKSYTIKNKDAGSYLEDTEFIVVSSIIKNGQEEKVKEVCEKLENALNPSDSFKSATCRYGTLLHNDVMLVASSKAKESKKKGLSAGAIAGIVIGCVAAVAIIVVVVVVLVMKKKKVGGASSSSP</sequence>
<keyword evidence="4" id="KW-1185">Reference proteome</keyword>
<feature type="signal peptide" evidence="2">
    <location>
        <begin position="1"/>
        <end position="18"/>
    </location>
</feature>
<keyword evidence="1" id="KW-0472">Membrane</keyword>
<protein>
    <recommendedName>
        <fullName evidence="5">EGF-like domain-containing protein</fullName>
    </recommendedName>
</protein>
<keyword evidence="2" id="KW-0732">Signal</keyword>
<dbReference type="PANTHER" id="PTHR23275:SF100">
    <property type="entry name" value="EGF-LIKE DOMAIN-CONTAINING PROTEIN"/>
    <property type="match status" value="1"/>
</dbReference>
<feature type="chain" id="PRO_5045679950" description="EGF-like domain-containing protein" evidence="2">
    <location>
        <begin position="19"/>
        <end position="859"/>
    </location>
</feature>
<feature type="transmembrane region" description="Helical" evidence="1">
    <location>
        <begin position="818"/>
        <end position="846"/>
    </location>
</feature>
<organism evidence="3 4">
    <name type="scientific">Tritrichomonas musculus</name>
    <dbReference type="NCBI Taxonomy" id="1915356"/>
    <lineage>
        <taxon>Eukaryota</taxon>
        <taxon>Metamonada</taxon>
        <taxon>Parabasalia</taxon>
        <taxon>Tritrichomonadida</taxon>
        <taxon>Tritrichomonadidae</taxon>
        <taxon>Tritrichomonas</taxon>
    </lineage>
</organism>
<proteinExistence type="predicted"/>
<evidence type="ECO:0000313" key="3">
    <source>
        <dbReference type="EMBL" id="KAK8881464.1"/>
    </source>
</evidence>
<comment type="caution">
    <text evidence="3">The sequence shown here is derived from an EMBL/GenBank/DDBJ whole genome shotgun (WGS) entry which is preliminary data.</text>
</comment>
<evidence type="ECO:0000256" key="2">
    <source>
        <dbReference type="SAM" id="SignalP"/>
    </source>
</evidence>
<dbReference type="Proteomes" id="UP001470230">
    <property type="component" value="Unassembled WGS sequence"/>
</dbReference>